<dbReference type="Gene3D" id="3.40.50.11380">
    <property type="match status" value="1"/>
</dbReference>
<dbReference type="Pfam" id="PF13432">
    <property type="entry name" value="TPR_16"/>
    <property type="match status" value="1"/>
</dbReference>
<feature type="domain" description="O-GlcNAc transferase C-terminal" evidence="9">
    <location>
        <begin position="421"/>
        <end position="602"/>
    </location>
</feature>
<evidence type="ECO:0000256" key="6">
    <source>
        <dbReference type="ARBA" id="ARBA00022737"/>
    </source>
</evidence>
<proteinExistence type="inferred from homology"/>
<dbReference type="Pfam" id="PF13844">
    <property type="entry name" value="Glyco_transf_41"/>
    <property type="match status" value="2"/>
</dbReference>
<dbReference type="Gene3D" id="1.25.40.10">
    <property type="entry name" value="Tetratricopeptide repeat domain"/>
    <property type="match status" value="1"/>
</dbReference>
<dbReference type="PANTHER" id="PTHR44835:SF1">
    <property type="entry name" value="PROTEIN O-GLCNAC TRANSFERASE"/>
    <property type="match status" value="1"/>
</dbReference>
<evidence type="ECO:0000256" key="1">
    <source>
        <dbReference type="ARBA" id="ARBA00004922"/>
    </source>
</evidence>
<accession>A0A7Y7Z6S8</accession>
<dbReference type="SMART" id="SM00028">
    <property type="entry name" value="TPR"/>
    <property type="match status" value="5"/>
</dbReference>
<feature type="repeat" description="TPR" evidence="8">
    <location>
        <begin position="102"/>
        <end position="135"/>
    </location>
</feature>
<evidence type="ECO:0000256" key="2">
    <source>
        <dbReference type="ARBA" id="ARBA00005386"/>
    </source>
</evidence>
<dbReference type="PANTHER" id="PTHR44835">
    <property type="entry name" value="UDP-N-ACETYLGLUCOSAMINE--PEPTIDE N-ACETYLGLUCOSAMINYLTRANSFERASE SPINDLY-RELATED"/>
    <property type="match status" value="1"/>
</dbReference>
<evidence type="ECO:0000256" key="8">
    <source>
        <dbReference type="PROSITE-ProRule" id="PRU00339"/>
    </source>
</evidence>
<organism evidence="10 11">
    <name type="scientific">Pseudomonas putida</name>
    <name type="common">Arthrobacter siderocapsulatus</name>
    <dbReference type="NCBI Taxonomy" id="303"/>
    <lineage>
        <taxon>Bacteria</taxon>
        <taxon>Pseudomonadati</taxon>
        <taxon>Pseudomonadota</taxon>
        <taxon>Gammaproteobacteria</taxon>
        <taxon>Pseudomonadales</taxon>
        <taxon>Pseudomonadaceae</taxon>
        <taxon>Pseudomonas</taxon>
    </lineage>
</organism>
<dbReference type="GO" id="GO:0097363">
    <property type="term" value="F:protein O-acetylglucosaminyltransferase activity"/>
    <property type="evidence" value="ECO:0007669"/>
    <property type="project" value="UniProtKB-EC"/>
</dbReference>
<keyword evidence="5" id="KW-0808">Transferase</keyword>
<dbReference type="SUPFAM" id="SSF53756">
    <property type="entry name" value="UDP-Glycosyltransferase/glycogen phosphorylase"/>
    <property type="match status" value="1"/>
</dbReference>
<dbReference type="RefSeq" id="WP_177010144.1">
    <property type="nucleotide sequence ID" value="NZ_JACARV010000002.1"/>
</dbReference>
<evidence type="ECO:0000256" key="5">
    <source>
        <dbReference type="ARBA" id="ARBA00022679"/>
    </source>
</evidence>
<feature type="repeat" description="TPR" evidence="8">
    <location>
        <begin position="35"/>
        <end position="67"/>
    </location>
</feature>
<evidence type="ECO:0000256" key="7">
    <source>
        <dbReference type="ARBA" id="ARBA00022803"/>
    </source>
</evidence>
<evidence type="ECO:0000256" key="4">
    <source>
        <dbReference type="ARBA" id="ARBA00022676"/>
    </source>
</evidence>
<dbReference type="Gene3D" id="3.40.50.2000">
    <property type="entry name" value="Glycogen Phosphorylase B"/>
    <property type="match status" value="1"/>
</dbReference>
<dbReference type="Pfam" id="PF14559">
    <property type="entry name" value="TPR_19"/>
    <property type="match status" value="1"/>
</dbReference>
<dbReference type="PROSITE" id="PS50005">
    <property type="entry name" value="TPR"/>
    <property type="match status" value="2"/>
</dbReference>
<gene>
    <name evidence="10" type="ORF">HX798_00510</name>
</gene>
<comment type="pathway">
    <text evidence="1">Protein modification; protein glycosylation.</text>
</comment>
<evidence type="ECO:0000259" key="9">
    <source>
        <dbReference type="Pfam" id="PF13844"/>
    </source>
</evidence>
<dbReference type="InterPro" id="IPR019734">
    <property type="entry name" value="TPR_rpt"/>
</dbReference>
<reference evidence="10 11" key="1">
    <citation type="submission" date="2020-04" db="EMBL/GenBank/DDBJ databases">
        <title>Molecular characterization of pseudomonads from Agaricus bisporus reveal novel blotch 2 pathogens in Western Europe.</title>
        <authorList>
            <person name="Taparia T."/>
            <person name="Krijger M."/>
            <person name="Haynes E."/>
            <person name="Elpinstone J.G."/>
            <person name="Noble R."/>
            <person name="Van Der Wolf J."/>
        </authorList>
    </citation>
    <scope>NUCLEOTIDE SEQUENCE [LARGE SCALE GENOMIC DNA]</scope>
    <source>
        <strain evidence="10 11">P7765</strain>
    </source>
</reference>
<dbReference type="InterPro" id="IPR029063">
    <property type="entry name" value="SAM-dependent_MTases_sf"/>
</dbReference>
<feature type="domain" description="O-GlcNAc transferase C-terminal" evidence="9">
    <location>
        <begin position="254"/>
        <end position="405"/>
    </location>
</feature>
<dbReference type="InterPro" id="IPR011990">
    <property type="entry name" value="TPR-like_helical_dom_sf"/>
</dbReference>
<dbReference type="InterPro" id="IPR051939">
    <property type="entry name" value="Glycosyltr_41/O-GlcNAc_trsf"/>
</dbReference>
<evidence type="ECO:0000313" key="10">
    <source>
        <dbReference type="EMBL" id="NWC78763.1"/>
    </source>
</evidence>
<dbReference type="AlphaFoldDB" id="A0A7Y7Z6S8"/>
<sequence length="1135" mass="125243">MPKPQRARTPNPRHTQAPVDLAQARRHCQRRPDDASAWQTLGNLQLAMEPEQALASFEQALQLLPHDPHTLELVAKAAQKLGESERAETLAAQALDHAPHFPPAHHRLATLHFEKGRFTQALQHIEQALAGQPDDCRMLARKGLILGRLDRHGEAITVFEALVGREPKDYSHWNNLANLCKDIGKLALADEHYARAIELAGRRDVLPYSNRLTTLHYDPRRSREYIFEVCKQWQSRFGPDVVPPRPQMIDLAPDRLLRIGLVSDGLRQHPVGNMIVGVLERLPSHQFHLFAYSSSQVSDHLTRRIRTRMHAWRSIKHMDDQRLAQQIRDDGIDILIDLSGHNAGNRMGSMALQPAPLLVKWVGGLINTTGLDAIDYLLSDAIESPPGEDAFYTEKLIRLPDDYICYDPPPYAPDVLPLPALANGFITFGCFNNPTKINDELLAHWAALLHEVPDSRLLLKGSAFSNPELRQHVLEVLGAQGIVPERLQVEGPVGHKALLESYNRVDIALDPWPYSGGLTTCEALLMGVPVVTLPGPTFAGRHSATHLVNAGLPELVVSNWEQYRARAAGLAGDLSSLVTIRSLLRGVLMNSPVCDNQRFASHLSSALRAIWQRHCAGQAPAALTFDKQGQAFFEGEHDAVVLCHPAAPTADGGFSFRFQGRIVTLDHGATLLASPRFVGLQRMGVLSTIAFDPAGRIGNAEQLAQLGELHYYPNTALGDGRAVTLRACLDPALSATLEPLPVPGPLQPSQVLARLPLPSLRLDAIEGLGSVDWLLLDNLNDSVALLEHGARTLANTLLVQARINFSASHEGQPDIAAVSQRLALLGFSLCRLHNQQYRRFAAQDEGCAGLAASQLVCADALFLPNAERMAALCENQRRKLAFLLHTVYDAKDVAVHLLRGLGDEVAQQYLRHCQPGPGKPHAPCDAPPAAVPSVAPAPFQAPQLTFPAQVARYVEKLYSKANVILEYGSGGSTVLAGRMPGKTVVSVENDLHWAQQMQRWIEAAALPSVPRIYPVDVGATGAWARPKNAEGWKRFHSYPLRVWDEPFFQAPDVILIDGRFRVACFVTACLRVHKPTIVLFDDYLDRPHYHVVERLQAPTEYIGRMARFDLQPMADIPRNELTWLVASFNEVAYAS</sequence>
<keyword evidence="7 8" id="KW-0802">TPR repeat</keyword>
<keyword evidence="6" id="KW-0677">Repeat</keyword>
<dbReference type="Proteomes" id="UP000542695">
    <property type="component" value="Unassembled WGS sequence"/>
</dbReference>
<dbReference type="InterPro" id="IPR029489">
    <property type="entry name" value="OGT/SEC/SPY_C"/>
</dbReference>
<keyword evidence="4" id="KW-0328">Glycosyltransferase</keyword>
<dbReference type="EC" id="2.4.1.255" evidence="3"/>
<dbReference type="EMBL" id="JACARV010000002">
    <property type="protein sequence ID" value="NWC78763.1"/>
    <property type="molecule type" value="Genomic_DNA"/>
</dbReference>
<name>A0A7Y7Z6S8_PSEPU</name>
<comment type="caution">
    <text evidence="10">The sequence shown here is derived from an EMBL/GenBank/DDBJ whole genome shotgun (WGS) entry which is preliminary data.</text>
</comment>
<dbReference type="Gene3D" id="3.40.50.150">
    <property type="entry name" value="Vaccinia Virus protein VP39"/>
    <property type="match status" value="1"/>
</dbReference>
<protein>
    <recommendedName>
        <fullName evidence="3">protein O-GlcNAc transferase</fullName>
        <ecNumber evidence="3">2.4.1.255</ecNumber>
    </recommendedName>
</protein>
<comment type="similarity">
    <text evidence="2">Belongs to the glycosyltransferase 41 family. O-GlcNAc transferase subfamily.</text>
</comment>
<dbReference type="SUPFAM" id="SSF48452">
    <property type="entry name" value="TPR-like"/>
    <property type="match status" value="1"/>
</dbReference>
<evidence type="ECO:0000256" key="3">
    <source>
        <dbReference type="ARBA" id="ARBA00011970"/>
    </source>
</evidence>
<evidence type="ECO:0000313" key="11">
    <source>
        <dbReference type="Proteomes" id="UP000542695"/>
    </source>
</evidence>